<keyword evidence="2" id="KW-1185">Reference proteome</keyword>
<reference evidence="1 2" key="1">
    <citation type="submission" date="2022-10" db="EMBL/GenBank/DDBJ databases">
        <title>The complete genomes of actinobacterial strains from the NBC collection.</title>
        <authorList>
            <person name="Joergensen T.S."/>
            <person name="Alvarez Arevalo M."/>
            <person name="Sterndorff E.B."/>
            <person name="Faurdal D."/>
            <person name="Vuksanovic O."/>
            <person name="Mourched A.-S."/>
            <person name="Charusanti P."/>
            <person name="Shaw S."/>
            <person name="Blin K."/>
            <person name="Weber T."/>
        </authorList>
    </citation>
    <scope>NUCLEOTIDE SEQUENCE [LARGE SCALE GENOMIC DNA]</scope>
    <source>
        <strain evidence="1 2">NBC_00123</strain>
    </source>
</reference>
<dbReference type="Proteomes" id="UP001622594">
    <property type="component" value="Chromosome"/>
</dbReference>
<name>A0ABZ1LHD9_9ACTN</name>
<dbReference type="EMBL" id="CP108188">
    <property type="protein sequence ID" value="WTR73802.1"/>
    <property type="molecule type" value="Genomic_DNA"/>
</dbReference>
<dbReference type="RefSeq" id="WP_327160505.1">
    <property type="nucleotide sequence ID" value="NZ_CP108188.1"/>
</dbReference>
<organism evidence="1 2">
    <name type="scientific">Streptomyces zaomyceticus</name>
    <dbReference type="NCBI Taxonomy" id="68286"/>
    <lineage>
        <taxon>Bacteria</taxon>
        <taxon>Bacillati</taxon>
        <taxon>Actinomycetota</taxon>
        <taxon>Actinomycetes</taxon>
        <taxon>Kitasatosporales</taxon>
        <taxon>Streptomycetaceae</taxon>
        <taxon>Streptomyces</taxon>
    </lineage>
</organism>
<evidence type="ECO:0000313" key="1">
    <source>
        <dbReference type="EMBL" id="WTR73802.1"/>
    </source>
</evidence>
<accession>A0ABZ1LHD9</accession>
<proteinExistence type="predicted"/>
<protein>
    <submittedName>
        <fullName evidence="1">Uncharacterized protein</fullName>
    </submittedName>
</protein>
<evidence type="ECO:0000313" key="2">
    <source>
        <dbReference type="Proteomes" id="UP001622594"/>
    </source>
</evidence>
<gene>
    <name evidence="1" type="ORF">OG814_33215</name>
</gene>
<sequence length="97" mass="10891">MTQPTPRERIENLWDRATPVGPLLDAYRDDIAIDIGRHALRAGLVPFLTRLVGKANANQLLDADRAAVLREAADWLHSIGEREAAHQLRRMAEEARS</sequence>